<accession>A0ABQ5QWD4</accession>
<protein>
    <recommendedName>
        <fullName evidence="4">Major facilitator superfamily (MFS) profile domain-containing protein</fullName>
    </recommendedName>
</protein>
<dbReference type="EMBL" id="BSDI01000019">
    <property type="protein sequence ID" value="GLH98878.1"/>
    <property type="molecule type" value="Genomic_DNA"/>
</dbReference>
<keyword evidence="3" id="KW-1185">Reference proteome</keyword>
<organism evidence="2 3">
    <name type="scientific">Phytohabitans aurantiacus</name>
    <dbReference type="NCBI Taxonomy" id="3016789"/>
    <lineage>
        <taxon>Bacteria</taxon>
        <taxon>Bacillati</taxon>
        <taxon>Actinomycetota</taxon>
        <taxon>Actinomycetes</taxon>
        <taxon>Micromonosporales</taxon>
        <taxon>Micromonosporaceae</taxon>
    </lineage>
</organism>
<dbReference type="Proteomes" id="UP001144280">
    <property type="component" value="Unassembled WGS sequence"/>
</dbReference>
<evidence type="ECO:0000313" key="2">
    <source>
        <dbReference type="EMBL" id="GLH98878.1"/>
    </source>
</evidence>
<name>A0ABQ5QWD4_9ACTN</name>
<feature type="transmembrane region" description="Helical" evidence="1">
    <location>
        <begin position="114"/>
        <end position="134"/>
    </location>
</feature>
<sequence>MASGVIVGGLTTTAPRGSRTLLVLWGFIAGIGFAATAWVCTVSEDVAGSALLKVPGTQLVMGAAFAITVWGVVVAWPVNVSVGARRLAVLLLITVAGATTVPAIGLLLSGAYAAMGIALLQAAIFVVVLAGRVYQSSKDRTSRSVGAP</sequence>
<dbReference type="RefSeq" id="WP_281898128.1">
    <property type="nucleotide sequence ID" value="NZ_BSDI01000019.1"/>
</dbReference>
<evidence type="ECO:0008006" key="4">
    <source>
        <dbReference type="Google" id="ProtNLM"/>
    </source>
</evidence>
<keyword evidence="1" id="KW-0472">Membrane</keyword>
<reference evidence="2" key="1">
    <citation type="submission" date="2022-12" db="EMBL/GenBank/DDBJ databases">
        <title>New Phytohabitans aurantiacus sp. RD004123 nov., an actinomycete isolated from soil.</title>
        <authorList>
            <person name="Triningsih D.W."/>
            <person name="Harunari E."/>
            <person name="Igarashi Y."/>
        </authorList>
    </citation>
    <scope>NUCLEOTIDE SEQUENCE</scope>
    <source>
        <strain evidence="2">RD004123</strain>
    </source>
</reference>
<keyword evidence="1" id="KW-0812">Transmembrane</keyword>
<comment type="caution">
    <text evidence="2">The sequence shown here is derived from an EMBL/GenBank/DDBJ whole genome shotgun (WGS) entry which is preliminary data.</text>
</comment>
<evidence type="ECO:0000313" key="3">
    <source>
        <dbReference type="Proteomes" id="UP001144280"/>
    </source>
</evidence>
<evidence type="ECO:0000256" key="1">
    <source>
        <dbReference type="SAM" id="Phobius"/>
    </source>
</evidence>
<feature type="transmembrane region" description="Helical" evidence="1">
    <location>
        <begin position="21"/>
        <end position="39"/>
    </location>
</feature>
<keyword evidence="1" id="KW-1133">Transmembrane helix</keyword>
<proteinExistence type="predicted"/>
<feature type="transmembrane region" description="Helical" evidence="1">
    <location>
        <begin position="59"/>
        <end position="80"/>
    </location>
</feature>
<gene>
    <name evidence="2" type="ORF">Pa4123_41530</name>
</gene>
<feature type="transmembrane region" description="Helical" evidence="1">
    <location>
        <begin position="87"/>
        <end position="108"/>
    </location>
</feature>